<dbReference type="Proteomes" id="UP000741863">
    <property type="component" value="Unassembled WGS sequence"/>
</dbReference>
<feature type="signal peptide" evidence="2">
    <location>
        <begin position="1"/>
        <end position="25"/>
    </location>
</feature>
<reference evidence="3 4" key="1">
    <citation type="submission" date="2021-01" db="EMBL/GenBank/DDBJ databases">
        <title>Genomic Encyclopedia of Type Strains, Phase IV (KMG-IV): sequencing the most valuable type-strain genomes for metagenomic binning, comparative biology and taxonomic classification.</title>
        <authorList>
            <person name="Goeker M."/>
        </authorList>
    </citation>
    <scope>NUCLEOTIDE SEQUENCE [LARGE SCALE GENOMIC DNA]</scope>
    <source>
        <strain evidence="3 4">DSM 25540</strain>
    </source>
</reference>
<feature type="chain" id="PRO_5045323201" description="DUF2207 domain-containing protein" evidence="2">
    <location>
        <begin position="26"/>
        <end position="294"/>
    </location>
</feature>
<proteinExistence type="predicted"/>
<evidence type="ECO:0000256" key="1">
    <source>
        <dbReference type="SAM" id="Phobius"/>
    </source>
</evidence>
<evidence type="ECO:0000313" key="3">
    <source>
        <dbReference type="EMBL" id="MBM7633244.1"/>
    </source>
</evidence>
<dbReference type="PROSITE" id="PS51257">
    <property type="entry name" value="PROKAR_LIPOPROTEIN"/>
    <property type="match status" value="1"/>
</dbReference>
<gene>
    <name evidence="3" type="ORF">JOD17_002338</name>
</gene>
<keyword evidence="1" id="KW-0472">Membrane</keyword>
<evidence type="ECO:0000256" key="2">
    <source>
        <dbReference type="SAM" id="SignalP"/>
    </source>
</evidence>
<organism evidence="3 4">
    <name type="scientific">Geomicrobium sediminis</name>
    <dbReference type="NCBI Taxonomy" id="1347788"/>
    <lineage>
        <taxon>Bacteria</taxon>
        <taxon>Bacillati</taxon>
        <taxon>Bacillota</taxon>
        <taxon>Bacilli</taxon>
        <taxon>Bacillales</taxon>
        <taxon>Geomicrobium</taxon>
    </lineage>
</organism>
<evidence type="ECO:0000313" key="4">
    <source>
        <dbReference type="Proteomes" id="UP000741863"/>
    </source>
</evidence>
<keyword evidence="4" id="KW-1185">Reference proteome</keyword>
<dbReference type="RefSeq" id="WP_204697838.1">
    <property type="nucleotide sequence ID" value="NZ_JAFBEC010000006.1"/>
</dbReference>
<feature type="transmembrane region" description="Helical" evidence="1">
    <location>
        <begin position="34"/>
        <end position="56"/>
    </location>
</feature>
<keyword evidence="1" id="KW-1133">Transmembrane helix</keyword>
<feature type="transmembrane region" description="Helical" evidence="1">
    <location>
        <begin position="207"/>
        <end position="227"/>
    </location>
</feature>
<dbReference type="EMBL" id="JAFBEC010000006">
    <property type="protein sequence ID" value="MBM7633244.1"/>
    <property type="molecule type" value="Genomic_DNA"/>
</dbReference>
<protein>
    <recommendedName>
        <fullName evidence="5">DUF2207 domain-containing protein</fullName>
    </recommendedName>
</protein>
<feature type="transmembrane region" description="Helical" evidence="1">
    <location>
        <begin position="182"/>
        <end position="201"/>
    </location>
</feature>
<comment type="caution">
    <text evidence="3">The sequence shown here is derived from an EMBL/GenBank/DDBJ whole genome shotgun (WGS) entry which is preliminary data.</text>
</comment>
<sequence>MRGIVLLLSSLMLLTGCALPGAQSAADGFSNQVIGWLFLGTGIAYLIYLLVTLILLRKSPNVDAQEGAITNPYIYGLVVQRKPLFSATVQDALLFDLCRKGTVQKDGDTYHLVAEEQLESYEVPFASLWFKDRESFTPKTKGASLRNNDRVKREFRQRLLQEGKAYQEAILRLGYFRRQSGYTVFHTIFLLLLASCGVVFMFAESNWFIGVGVLYIIIAVITWSYVIQQNILTQRGQKAYSQAKHVQQQLKTGTYSKTQDEAIIVFAKVTGLSHQIQTEVEFAEIEAIYKSILK</sequence>
<keyword evidence="2" id="KW-0732">Signal</keyword>
<keyword evidence="1" id="KW-0812">Transmembrane</keyword>
<evidence type="ECO:0008006" key="5">
    <source>
        <dbReference type="Google" id="ProtNLM"/>
    </source>
</evidence>
<accession>A0ABS2PCT3</accession>
<name>A0ABS2PCT3_9BACL</name>